<feature type="compositionally biased region" description="Basic and acidic residues" evidence="9">
    <location>
        <begin position="858"/>
        <end position="889"/>
    </location>
</feature>
<dbReference type="InterPro" id="IPR011805">
    <property type="entry name" value="RNase_R"/>
</dbReference>
<comment type="function">
    <text evidence="8">3'-5' exoribonuclease that releases 5'-nucleoside monophosphates and is involved in maturation of structured RNAs.</text>
</comment>
<evidence type="ECO:0000256" key="5">
    <source>
        <dbReference type="ARBA" id="ARBA00022801"/>
    </source>
</evidence>
<keyword evidence="5 8" id="KW-0378">Hydrolase</keyword>
<gene>
    <name evidence="8" type="primary">rnr</name>
    <name evidence="11" type="ORF">EI74_0092</name>
</gene>
<feature type="compositionally biased region" description="Basic and acidic residues" evidence="9">
    <location>
        <begin position="808"/>
        <end position="825"/>
    </location>
</feature>
<sequence length="921" mass="106430">MRDNEIKSNILDLLKKNQGNLFSFLDIVKKLKLGANQNKITSVILNELVSENEIIRNSNDYYLFIKKIKTVEGIFKQSQRNFGFIEVSEGESYFVARENFNNALDGFTVIANIYNDVKDKDKTYAIIQKIVTKEKLKLIGSIQVFNGIKFFKPSNPKFRPYRFFFDDDSRNNPELIHGAIISAQVISNRNDRIDLKYLKTISNVGKTLAPVDIILEINNTILEFPEDVIEAAKKIPQVVEESDIKNRRDLRNDLIVTIDGNDTKDFDDAITVTKEGNLYKLGVFIADVSHYVKENSSIDKHALKRGTSIYLPHKVTPMLPESLSNGICSLNPNVDRLVMAADIYIDKLGNSTKVEIYEAVINSKYRLTYDEVNEFYENKMQDNAQIAASKELQDMLKLALELSDIIKARKETEGYIDLEINEAKVILDENDKTVDIKVRQRSFSEILIENFMVRANESVAEEFVSKKLPSIFRIHEPPLDESFDLLEQTLKSLGLDIAIKHSQDPEMLAELINEIKSKTHFDDFIKIMILRTMQKAIYSSDNKGHYGLASKAYSHFTSPIRRYPDLILHRMIKEMIFKEKDSKIISHFSSILPEIAEKNSISEQGAVTVERAVTDIKKAEYYEDKIGKEYDAQIVSILNFGLFVELDNTVSSLIHNSNLLSDEFTIADDKMSYISKSKKLKIGDRVKITIVKVDSELGKVDAVLSEDYQAYLKREEEFKKFRTNDRSKGDRQESNFSSRKSFGDRNSKFSDSNKNDKFSSKRLIERKFEDINNRNNFSDKRNSNRNYGDRNSQGNFSNRRSMDNNFNSKRDGDRRFGNKTVDGRSQRNSFSNDKPDDRFAKKSSSNWQDSKNYKNNFKNKDSNFKSERSFNDRKNYSQKTKYDEKDNFSKRNNFKNETSKTENKPRKSGNTKTFFDIDNMK</sequence>
<comment type="catalytic activity">
    <reaction evidence="1 8">
        <text>Exonucleolytic cleavage in the 3'- to 5'-direction to yield nucleoside 5'-phosphates.</text>
        <dbReference type="EC" id="3.1.13.1"/>
    </reaction>
</comment>
<reference evidence="11 12" key="1">
    <citation type="submission" date="2019-03" db="EMBL/GenBank/DDBJ databases">
        <title>Genomic Encyclopedia of Archaeal and Bacterial Type Strains, Phase II (KMG-II): from individual species to whole genera.</title>
        <authorList>
            <person name="Goeker M."/>
        </authorList>
    </citation>
    <scope>NUCLEOTIDE SEQUENCE [LARGE SCALE GENOMIC DNA]</scope>
    <source>
        <strain evidence="11 12">ATCC 700618</strain>
    </source>
</reference>
<keyword evidence="7 8" id="KW-0694">RNA-binding</keyword>
<dbReference type="OrthoDB" id="9764149at2"/>
<dbReference type="SMART" id="SM00955">
    <property type="entry name" value="RNB"/>
    <property type="match status" value="1"/>
</dbReference>
<evidence type="ECO:0000256" key="6">
    <source>
        <dbReference type="ARBA" id="ARBA00022839"/>
    </source>
</evidence>
<evidence type="ECO:0000256" key="1">
    <source>
        <dbReference type="ARBA" id="ARBA00001849"/>
    </source>
</evidence>
<dbReference type="NCBIfam" id="TIGR02063">
    <property type="entry name" value="RNase_R"/>
    <property type="match status" value="1"/>
</dbReference>
<organism evidence="11 12">
    <name type="scientific">Mycoplasma testudineum</name>
    <dbReference type="NCBI Taxonomy" id="244584"/>
    <lineage>
        <taxon>Bacteria</taxon>
        <taxon>Bacillati</taxon>
        <taxon>Mycoplasmatota</taxon>
        <taxon>Mollicutes</taxon>
        <taxon>Mycoplasmataceae</taxon>
        <taxon>Mycoplasma</taxon>
    </lineage>
</organism>
<dbReference type="InterPro" id="IPR003029">
    <property type="entry name" value="S1_domain"/>
</dbReference>
<dbReference type="Proteomes" id="UP000295518">
    <property type="component" value="Unassembled WGS sequence"/>
</dbReference>
<dbReference type="GO" id="GO:0005829">
    <property type="term" value="C:cytosol"/>
    <property type="evidence" value="ECO:0007669"/>
    <property type="project" value="TreeGrafter"/>
</dbReference>
<keyword evidence="6 8" id="KW-0269">Exonuclease</keyword>
<dbReference type="GO" id="GO:0008859">
    <property type="term" value="F:exoribonuclease II activity"/>
    <property type="evidence" value="ECO:0007669"/>
    <property type="project" value="UniProtKB-UniRule"/>
</dbReference>
<evidence type="ECO:0000259" key="10">
    <source>
        <dbReference type="PROSITE" id="PS50126"/>
    </source>
</evidence>
<dbReference type="AlphaFoldDB" id="A0A4R6IG06"/>
<dbReference type="EC" id="3.1.13.1" evidence="8"/>
<dbReference type="PROSITE" id="PS01175">
    <property type="entry name" value="RIBONUCLEASE_II"/>
    <property type="match status" value="1"/>
</dbReference>
<dbReference type="InterPro" id="IPR012340">
    <property type="entry name" value="NA-bd_OB-fold"/>
</dbReference>
<dbReference type="Gene3D" id="2.40.50.140">
    <property type="entry name" value="Nucleic acid-binding proteins"/>
    <property type="match status" value="2"/>
</dbReference>
<dbReference type="Pfam" id="PF00773">
    <property type="entry name" value="RNB"/>
    <property type="match status" value="1"/>
</dbReference>
<evidence type="ECO:0000256" key="9">
    <source>
        <dbReference type="SAM" id="MobiDB-lite"/>
    </source>
</evidence>
<dbReference type="GO" id="GO:0003723">
    <property type="term" value="F:RNA binding"/>
    <property type="evidence" value="ECO:0007669"/>
    <property type="project" value="UniProtKB-UniRule"/>
</dbReference>
<dbReference type="HAMAP" id="MF_01895">
    <property type="entry name" value="RNase_R"/>
    <property type="match status" value="1"/>
</dbReference>
<evidence type="ECO:0000256" key="2">
    <source>
        <dbReference type="ARBA" id="ARBA00004496"/>
    </source>
</evidence>
<feature type="compositionally biased region" description="Polar residues" evidence="9">
    <location>
        <begin position="784"/>
        <end position="807"/>
    </location>
</feature>
<dbReference type="PANTHER" id="PTHR23355:SF9">
    <property type="entry name" value="DIS3-LIKE EXONUCLEASE 2"/>
    <property type="match status" value="1"/>
</dbReference>
<dbReference type="EMBL" id="SNWN01000009">
    <property type="protein sequence ID" value="TDO21072.1"/>
    <property type="molecule type" value="Genomic_DNA"/>
</dbReference>
<evidence type="ECO:0000313" key="12">
    <source>
        <dbReference type="Proteomes" id="UP000295518"/>
    </source>
</evidence>
<feature type="compositionally biased region" description="Basic and acidic residues" evidence="9">
    <location>
        <begin position="723"/>
        <end position="733"/>
    </location>
</feature>
<dbReference type="SMART" id="SM00316">
    <property type="entry name" value="S1"/>
    <property type="match status" value="1"/>
</dbReference>
<dbReference type="PROSITE" id="PS50126">
    <property type="entry name" value="S1"/>
    <property type="match status" value="1"/>
</dbReference>
<name>A0A4R6IG06_9MOLU</name>
<comment type="subcellular location">
    <subcellularLocation>
        <location evidence="2 8">Cytoplasm</location>
    </subcellularLocation>
</comment>
<keyword evidence="12" id="KW-1185">Reference proteome</keyword>
<dbReference type="Pfam" id="PF00575">
    <property type="entry name" value="S1"/>
    <property type="match status" value="1"/>
</dbReference>
<evidence type="ECO:0000256" key="4">
    <source>
        <dbReference type="ARBA" id="ARBA00022722"/>
    </source>
</evidence>
<dbReference type="NCBIfam" id="TIGR00358">
    <property type="entry name" value="3_prime_RNase"/>
    <property type="match status" value="1"/>
</dbReference>
<accession>A0A4R6IG06</accession>
<comment type="caution">
    <text evidence="11">The sequence shown here is derived from an EMBL/GenBank/DDBJ whole genome shotgun (WGS) entry which is preliminary data.</text>
</comment>
<evidence type="ECO:0000256" key="8">
    <source>
        <dbReference type="HAMAP-Rule" id="MF_01895"/>
    </source>
</evidence>
<protein>
    <recommendedName>
        <fullName evidence="8">Ribonuclease R</fullName>
        <shortName evidence="8">RNase R</shortName>
        <ecNumber evidence="8">3.1.13.1</ecNumber>
    </recommendedName>
</protein>
<dbReference type="SUPFAM" id="SSF50249">
    <property type="entry name" value="Nucleic acid-binding proteins"/>
    <property type="match status" value="3"/>
</dbReference>
<feature type="region of interest" description="Disordered" evidence="9">
    <location>
        <begin position="723"/>
        <end position="756"/>
    </location>
</feature>
<feature type="compositionally biased region" description="Basic and acidic residues" evidence="9">
    <location>
        <begin position="741"/>
        <end position="756"/>
    </location>
</feature>
<dbReference type="PANTHER" id="PTHR23355">
    <property type="entry name" value="RIBONUCLEASE"/>
    <property type="match status" value="1"/>
</dbReference>
<evidence type="ECO:0000256" key="7">
    <source>
        <dbReference type="ARBA" id="ARBA00022884"/>
    </source>
</evidence>
<feature type="region of interest" description="Disordered" evidence="9">
    <location>
        <begin position="774"/>
        <end position="921"/>
    </location>
</feature>
<dbReference type="InterPro" id="IPR004476">
    <property type="entry name" value="RNase_II/RNase_R"/>
</dbReference>
<keyword evidence="4 8" id="KW-0540">Nuclease</keyword>
<comment type="similarity">
    <text evidence="8">Belongs to the RNR ribonuclease family. RNase R subfamily.</text>
</comment>
<dbReference type="InterPro" id="IPR022966">
    <property type="entry name" value="RNase_II/R_CS"/>
</dbReference>
<dbReference type="InterPro" id="IPR013223">
    <property type="entry name" value="RNase_B_OB_dom"/>
</dbReference>
<evidence type="ECO:0000256" key="3">
    <source>
        <dbReference type="ARBA" id="ARBA00022490"/>
    </source>
</evidence>
<evidence type="ECO:0000313" key="11">
    <source>
        <dbReference type="EMBL" id="TDO21072.1"/>
    </source>
</evidence>
<dbReference type="InterPro" id="IPR050180">
    <property type="entry name" value="RNR_Ribonuclease"/>
</dbReference>
<dbReference type="Pfam" id="PF08206">
    <property type="entry name" value="OB_RNB"/>
    <property type="match status" value="1"/>
</dbReference>
<dbReference type="GO" id="GO:0006402">
    <property type="term" value="P:mRNA catabolic process"/>
    <property type="evidence" value="ECO:0007669"/>
    <property type="project" value="TreeGrafter"/>
</dbReference>
<dbReference type="InterPro" id="IPR001900">
    <property type="entry name" value="RNase_II/R"/>
</dbReference>
<proteinExistence type="inferred from homology"/>
<keyword evidence="3 8" id="KW-0963">Cytoplasm</keyword>
<dbReference type="RefSeq" id="WP_094254411.1">
    <property type="nucleotide sequence ID" value="NZ_NNCE01000001.1"/>
</dbReference>
<feature type="domain" description="S1 motif" evidence="10">
    <location>
        <begin position="627"/>
        <end position="707"/>
    </location>
</feature>